<evidence type="ECO:0000259" key="1">
    <source>
        <dbReference type="Pfam" id="PF07883"/>
    </source>
</evidence>
<dbReference type="Gene3D" id="2.60.120.10">
    <property type="entry name" value="Jelly Rolls"/>
    <property type="match status" value="1"/>
</dbReference>
<dbReference type="RefSeq" id="WP_266068914.1">
    <property type="nucleotide sequence ID" value="NZ_JAPJDA010000007.1"/>
</dbReference>
<organism evidence="2 3">
    <name type="scientific">Salinimicrobium profundisediminis</name>
    <dbReference type="NCBI Taxonomy" id="2994553"/>
    <lineage>
        <taxon>Bacteria</taxon>
        <taxon>Pseudomonadati</taxon>
        <taxon>Bacteroidota</taxon>
        <taxon>Flavobacteriia</taxon>
        <taxon>Flavobacteriales</taxon>
        <taxon>Flavobacteriaceae</taxon>
        <taxon>Salinimicrobium</taxon>
    </lineage>
</organism>
<keyword evidence="3" id="KW-1185">Reference proteome</keyword>
<reference evidence="2" key="1">
    <citation type="submission" date="2022-11" db="EMBL/GenBank/DDBJ databases">
        <title>Salinimicrobium profundisediminis sp. nov., isolated from deep-sea sediment of the Mariana Trench.</title>
        <authorList>
            <person name="Fu H."/>
        </authorList>
    </citation>
    <scope>NUCLEOTIDE SEQUENCE</scope>
    <source>
        <strain evidence="2">MT39</strain>
    </source>
</reference>
<comment type="caution">
    <text evidence="2">The sequence shown here is derived from an EMBL/GenBank/DDBJ whole genome shotgun (WGS) entry which is preliminary data.</text>
</comment>
<dbReference type="Proteomes" id="UP001148482">
    <property type="component" value="Unassembled WGS sequence"/>
</dbReference>
<dbReference type="InterPro" id="IPR013096">
    <property type="entry name" value="Cupin_2"/>
</dbReference>
<protein>
    <submittedName>
        <fullName evidence="2">Cupin domain-containing protein</fullName>
    </submittedName>
</protein>
<dbReference type="SUPFAM" id="SSF51182">
    <property type="entry name" value="RmlC-like cupins"/>
    <property type="match status" value="1"/>
</dbReference>
<evidence type="ECO:0000313" key="3">
    <source>
        <dbReference type="Proteomes" id="UP001148482"/>
    </source>
</evidence>
<dbReference type="EMBL" id="JAPJDA010000007">
    <property type="protein sequence ID" value="MCX2837678.1"/>
    <property type="molecule type" value="Genomic_DNA"/>
</dbReference>
<dbReference type="InterPro" id="IPR014500">
    <property type="entry name" value="UCP019307_cupin"/>
</dbReference>
<dbReference type="PIRSF" id="PIRSF019307">
    <property type="entry name" value="UCP019307"/>
    <property type="match status" value="1"/>
</dbReference>
<dbReference type="InterPro" id="IPR047121">
    <property type="entry name" value="YjiB-like"/>
</dbReference>
<dbReference type="CDD" id="cd02219">
    <property type="entry name" value="cupin_YjlB-like"/>
    <property type="match status" value="1"/>
</dbReference>
<accession>A0A9X3CWA9</accession>
<name>A0A9X3CWA9_9FLAO</name>
<evidence type="ECO:0000313" key="2">
    <source>
        <dbReference type="EMBL" id="MCX2837678.1"/>
    </source>
</evidence>
<dbReference type="PANTHER" id="PTHR36448">
    <property type="entry name" value="BLR7373 PROTEIN"/>
    <property type="match status" value="1"/>
</dbReference>
<sequence>MKTETYHFKDDGSIPNNKFPVIIYKGVFSARGDEAAQWLEKKFAENNWKNSWRNGVFDYHHYHSNTHEVLGVYSGKALLQLGGEKGQKLKVFAGDVIIIPAGVAHKNLGSNDFSVVGAYPEGRSHDMNVGKQEERPQADENIAKVPIPKFDPIEGREGALIKIWDTPK</sequence>
<dbReference type="PANTHER" id="PTHR36448:SF2">
    <property type="entry name" value="CUPIN TYPE-1 DOMAIN-CONTAINING PROTEIN"/>
    <property type="match status" value="1"/>
</dbReference>
<dbReference type="Pfam" id="PF07883">
    <property type="entry name" value="Cupin_2"/>
    <property type="match status" value="1"/>
</dbReference>
<feature type="domain" description="Cupin type-2" evidence="1">
    <location>
        <begin position="60"/>
        <end position="106"/>
    </location>
</feature>
<gene>
    <name evidence="2" type="ORF">OQ279_05885</name>
</gene>
<proteinExistence type="predicted"/>
<dbReference type="InterPro" id="IPR011051">
    <property type="entry name" value="RmlC_Cupin_sf"/>
</dbReference>
<dbReference type="AlphaFoldDB" id="A0A9X3CWA9"/>
<dbReference type="InterPro" id="IPR014710">
    <property type="entry name" value="RmlC-like_jellyroll"/>
</dbReference>